<evidence type="ECO:0000259" key="2">
    <source>
        <dbReference type="PROSITE" id="PS50123"/>
    </source>
</evidence>
<dbReference type="Pfam" id="PF01739">
    <property type="entry name" value="CheR"/>
    <property type="match status" value="1"/>
</dbReference>
<dbReference type="SUPFAM" id="SSF53335">
    <property type="entry name" value="S-adenosyl-L-methionine-dependent methyltransferases"/>
    <property type="match status" value="1"/>
</dbReference>
<dbReference type="InterPro" id="IPR039315">
    <property type="entry name" value="CheW"/>
</dbReference>
<dbReference type="InterPro" id="IPR029063">
    <property type="entry name" value="SAM-dependent_MTases_sf"/>
</dbReference>
<dbReference type="InterPro" id="IPR002545">
    <property type="entry name" value="CheW-lke_dom"/>
</dbReference>
<dbReference type="InterPro" id="IPR000780">
    <property type="entry name" value="CheR_MeTrfase"/>
</dbReference>
<dbReference type="EMBL" id="CP001841">
    <property type="protein sequence ID" value="AEF83086.1"/>
    <property type="molecule type" value="Genomic_DNA"/>
</dbReference>
<dbReference type="eggNOG" id="COG0835">
    <property type="taxonomic scope" value="Bacteria"/>
</dbReference>
<keyword evidence="5" id="KW-1185">Reference proteome</keyword>
<proteinExistence type="predicted"/>
<dbReference type="RefSeq" id="WP_015710704.1">
    <property type="nucleotide sequence ID" value="NC_015577.1"/>
</dbReference>
<reference evidence="5" key="1">
    <citation type="submission" date="2009-12" db="EMBL/GenBank/DDBJ databases">
        <title>Complete sequence of Treponema azotonutricium strain ZAS-9.</title>
        <authorList>
            <person name="Tetu S.G."/>
            <person name="Matson E."/>
            <person name="Ren Q."/>
            <person name="Seshadri R."/>
            <person name="Elbourne L."/>
            <person name="Hassan K.A."/>
            <person name="Durkin A."/>
            <person name="Radune D."/>
            <person name="Mohamoud Y."/>
            <person name="Shay R."/>
            <person name="Jin S."/>
            <person name="Zhang X."/>
            <person name="Lucey K."/>
            <person name="Ballor N.R."/>
            <person name="Ottesen E."/>
            <person name="Rosenthal R."/>
            <person name="Allen A."/>
            <person name="Leadbetter J.R."/>
            <person name="Paulsen I.T."/>
        </authorList>
    </citation>
    <scope>NUCLEOTIDE SEQUENCE [LARGE SCALE GENOMIC DNA]</scope>
    <source>
        <strain evidence="5">ATCC BAA-888 / DSM 13862 / ZAS-9</strain>
    </source>
</reference>
<feature type="domain" description="CheW-like" evidence="3">
    <location>
        <begin position="26"/>
        <end position="167"/>
    </location>
</feature>
<name>F5YG11_LEAAZ</name>
<sequence>MAAIIKDLAQLNAELQEQKDRADTVDFKMVTFSLGGKDYGVDIMNVKEIAKADKFTFVPNAASFVRGVYNLRGDIIPIIDLRLFFHIPQDRKADGLENMLILSIEDRVYGTIVDKIDKVVGINTENIQPPHPIFGDINIKFISGVVEKQGDLYVILDVIRIFSQKKEEEVKPASASIGAAIFGAPAAADAVQPSAAEDAAAVAAFADTNIGFIKESLLALRKFHPTGVNEEWIRKRFADWSGTRSGEELQLKNERDADEYLSSFYSPDAGRFWSDDYASAVKSYLPELSSNNVQVWDIGCGKGYETFSFACILKTRYPDGHIKIWANDNDIMAISQATNMVFDLEDVPEYCKGFMIKGRTGYSFNQAVKDSIVFEYHDVLNDNPLPDLDIILARDIVSFLQPQDQIKVLSGFGEKLKDRGIVFLGRNEVMSDDSYRAVGNELVSAFVRN</sequence>
<evidence type="ECO:0000259" key="3">
    <source>
        <dbReference type="PROSITE" id="PS50851"/>
    </source>
</evidence>
<dbReference type="InterPro" id="IPR022642">
    <property type="entry name" value="CheR_C"/>
</dbReference>
<dbReference type="Gene3D" id="3.40.50.150">
    <property type="entry name" value="Vaccinia Virus protein VP39"/>
    <property type="match status" value="1"/>
</dbReference>
<dbReference type="GO" id="GO:0007165">
    <property type="term" value="P:signal transduction"/>
    <property type="evidence" value="ECO:0007669"/>
    <property type="project" value="InterPro"/>
</dbReference>
<dbReference type="PRINTS" id="PR00996">
    <property type="entry name" value="CHERMTFRASE"/>
</dbReference>
<reference evidence="4 5" key="2">
    <citation type="journal article" date="2011" name="ISME J.">
        <title>RNA-seq reveals cooperative metabolic interactions between two termite-gut spirochete species in co-culture.</title>
        <authorList>
            <person name="Rosenthal A.Z."/>
            <person name="Matson E.G."/>
            <person name="Eldar A."/>
            <person name="Leadbetter J.R."/>
        </authorList>
    </citation>
    <scope>NUCLEOTIDE SEQUENCE [LARGE SCALE GENOMIC DNA]</scope>
    <source>
        <strain evidence="5">ATCC BAA-888 / DSM 13862 / ZAS-9</strain>
    </source>
</reference>
<feature type="coiled-coil region" evidence="1">
    <location>
        <begin position="1"/>
        <end position="28"/>
    </location>
</feature>
<dbReference type="CDD" id="cd00732">
    <property type="entry name" value="CheW"/>
    <property type="match status" value="1"/>
</dbReference>
<dbReference type="Gene3D" id="2.40.50.180">
    <property type="entry name" value="CheA-289, Domain 4"/>
    <property type="match status" value="1"/>
</dbReference>
<dbReference type="KEGG" id="taz:TREAZ_1296"/>
<keyword evidence="1" id="KW-0175">Coiled coil</keyword>
<dbReference type="eggNOG" id="COG1352">
    <property type="taxonomic scope" value="Bacteria"/>
</dbReference>
<protein>
    <submittedName>
        <fullName evidence="4">Chemotaxis protein CheW</fullName>
    </submittedName>
</protein>
<feature type="domain" description="CheR-type methyltransferase" evidence="2">
    <location>
        <begin position="252"/>
        <end position="449"/>
    </location>
</feature>
<evidence type="ECO:0000256" key="1">
    <source>
        <dbReference type="SAM" id="Coils"/>
    </source>
</evidence>
<evidence type="ECO:0000313" key="5">
    <source>
        <dbReference type="Proteomes" id="UP000009222"/>
    </source>
</evidence>
<dbReference type="Gene3D" id="2.30.30.40">
    <property type="entry name" value="SH3 Domains"/>
    <property type="match status" value="1"/>
</dbReference>
<dbReference type="GO" id="GO:0008757">
    <property type="term" value="F:S-adenosylmethionine-dependent methyltransferase activity"/>
    <property type="evidence" value="ECO:0007669"/>
    <property type="project" value="InterPro"/>
</dbReference>
<dbReference type="PROSITE" id="PS50123">
    <property type="entry name" value="CHER"/>
    <property type="match status" value="1"/>
</dbReference>
<dbReference type="InParanoid" id="F5YG11"/>
<dbReference type="OrthoDB" id="9794382at2"/>
<dbReference type="GO" id="GO:0005829">
    <property type="term" value="C:cytosol"/>
    <property type="evidence" value="ECO:0007669"/>
    <property type="project" value="TreeGrafter"/>
</dbReference>
<dbReference type="SUPFAM" id="SSF50341">
    <property type="entry name" value="CheW-like"/>
    <property type="match status" value="1"/>
</dbReference>
<dbReference type="HOGENOM" id="CLU_597086_0_0_12"/>
<dbReference type="GO" id="GO:0006935">
    <property type="term" value="P:chemotaxis"/>
    <property type="evidence" value="ECO:0007669"/>
    <property type="project" value="InterPro"/>
</dbReference>
<dbReference type="SMART" id="SM00260">
    <property type="entry name" value="CheW"/>
    <property type="match status" value="1"/>
</dbReference>
<dbReference type="AlphaFoldDB" id="F5YG11"/>
<dbReference type="InterPro" id="IPR036061">
    <property type="entry name" value="CheW-like_dom_sf"/>
</dbReference>
<dbReference type="Proteomes" id="UP000009222">
    <property type="component" value="Chromosome"/>
</dbReference>
<dbReference type="SMART" id="SM00138">
    <property type="entry name" value="MeTrc"/>
    <property type="match status" value="1"/>
</dbReference>
<gene>
    <name evidence="4" type="ordered locus">TREAZ_1296</name>
</gene>
<evidence type="ECO:0000313" key="4">
    <source>
        <dbReference type="EMBL" id="AEF83086.1"/>
    </source>
</evidence>
<dbReference type="Pfam" id="PF01584">
    <property type="entry name" value="CheW"/>
    <property type="match status" value="1"/>
</dbReference>
<dbReference type="PANTHER" id="PTHR22617">
    <property type="entry name" value="CHEMOTAXIS SENSOR HISTIDINE KINASE-RELATED"/>
    <property type="match status" value="1"/>
</dbReference>
<accession>F5YG11</accession>
<organism evidence="4 5">
    <name type="scientific">Leadbettera azotonutricia (strain ATCC BAA-888 / DSM 13862 / ZAS-9)</name>
    <name type="common">Treponema azotonutricium</name>
    <dbReference type="NCBI Taxonomy" id="545695"/>
    <lineage>
        <taxon>Bacteria</taxon>
        <taxon>Pseudomonadati</taxon>
        <taxon>Spirochaetota</taxon>
        <taxon>Spirochaetia</taxon>
        <taxon>Spirochaetales</taxon>
        <taxon>Breznakiellaceae</taxon>
        <taxon>Leadbettera</taxon>
    </lineage>
</organism>
<dbReference type="PROSITE" id="PS50851">
    <property type="entry name" value="CHEW"/>
    <property type="match status" value="1"/>
</dbReference>
<dbReference type="STRING" id="545695.TREAZ_1296"/>
<dbReference type="PANTHER" id="PTHR22617:SF23">
    <property type="entry name" value="CHEMOTAXIS PROTEIN CHEW"/>
    <property type="match status" value="1"/>
</dbReference>